<dbReference type="Proteomes" id="UP000001514">
    <property type="component" value="Unassembled WGS sequence"/>
</dbReference>
<dbReference type="STRING" id="88036.D8S1V9"/>
<dbReference type="FunCoup" id="D8S1V9">
    <property type="interactions" value="1587"/>
</dbReference>
<dbReference type="GeneID" id="9639179"/>
<keyword evidence="3 5" id="KW-0195">Cyclin</keyword>
<sequence>MECQDGGLFCTEEMIGSPWSGDSAEVLDESPDNADLAALTDFPPRDDAALQSVVSRERSQTLGDGYLLALQRDASVLHARAVAVNWMLKVRNVYAFSPMTAALASSYLDRYLSRHLPKSLKAWAIQLLSIACISLAAKMEEIVVPCLPDLQVEGLEHVFEAKTIQRMELVVLKTLDWRMCGVTAFEYVDDLLYRLDISKHLKASILARITELILGTLSEPEFLVFRPSAIALAAFSCALDEIVPLKAATYQRVLLMALPTDQATLHQCYRLIEDLIIDPVCPGVSLGQTFGSSKSPPSPMTVIDLYQAGGGGGSSSMDWCGSQVNLKKRRIEVESQSVRKKLSSSMANSGDHSVWDLF</sequence>
<dbReference type="CDD" id="cd20543">
    <property type="entry name" value="CYCLIN_AtCycD-like_rpt1"/>
    <property type="match status" value="1"/>
</dbReference>
<keyword evidence="8" id="KW-1185">Reference proteome</keyword>
<dbReference type="PANTHER" id="PTHR10177">
    <property type="entry name" value="CYCLINS"/>
    <property type="match status" value="1"/>
</dbReference>
<keyword evidence="2" id="KW-0132">Cell division</keyword>
<dbReference type="InterPro" id="IPR006671">
    <property type="entry name" value="Cyclin_N"/>
</dbReference>
<name>D8S1V9_SELML</name>
<dbReference type="CDD" id="cd20544">
    <property type="entry name" value="CYCLIN_AtCycD-like_rpt2"/>
    <property type="match status" value="1"/>
</dbReference>
<dbReference type="SUPFAM" id="SSF47954">
    <property type="entry name" value="Cyclin-like"/>
    <property type="match status" value="1"/>
</dbReference>
<evidence type="ECO:0000259" key="6">
    <source>
        <dbReference type="SMART" id="SM00385"/>
    </source>
</evidence>
<dbReference type="GO" id="GO:0000307">
    <property type="term" value="C:cyclin-dependent protein kinase holoenzyme complex"/>
    <property type="evidence" value="ECO:0000318"/>
    <property type="project" value="GO_Central"/>
</dbReference>
<dbReference type="Pfam" id="PF00134">
    <property type="entry name" value="Cyclin_N"/>
    <property type="match status" value="1"/>
</dbReference>
<evidence type="ECO:0000256" key="3">
    <source>
        <dbReference type="ARBA" id="ARBA00023127"/>
    </source>
</evidence>
<dbReference type="InParanoid" id="D8S1V9"/>
<reference evidence="7 8" key="1">
    <citation type="journal article" date="2011" name="Science">
        <title>The Selaginella genome identifies genetic changes associated with the evolution of vascular plants.</title>
        <authorList>
            <person name="Banks J.A."/>
            <person name="Nishiyama T."/>
            <person name="Hasebe M."/>
            <person name="Bowman J.L."/>
            <person name="Gribskov M."/>
            <person name="dePamphilis C."/>
            <person name="Albert V.A."/>
            <person name="Aono N."/>
            <person name="Aoyama T."/>
            <person name="Ambrose B.A."/>
            <person name="Ashton N.W."/>
            <person name="Axtell M.J."/>
            <person name="Barker E."/>
            <person name="Barker M.S."/>
            <person name="Bennetzen J.L."/>
            <person name="Bonawitz N.D."/>
            <person name="Chapple C."/>
            <person name="Cheng C."/>
            <person name="Correa L.G."/>
            <person name="Dacre M."/>
            <person name="DeBarry J."/>
            <person name="Dreyer I."/>
            <person name="Elias M."/>
            <person name="Engstrom E.M."/>
            <person name="Estelle M."/>
            <person name="Feng L."/>
            <person name="Finet C."/>
            <person name="Floyd S.K."/>
            <person name="Frommer W.B."/>
            <person name="Fujita T."/>
            <person name="Gramzow L."/>
            <person name="Gutensohn M."/>
            <person name="Harholt J."/>
            <person name="Hattori M."/>
            <person name="Heyl A."/>
            <person name="Hirai T."/>
            <person name="Hiwatashi Y."/>
            <person name="Ishikawa M."/>
            <person name="Iwata M."/>
            <person name="Karol K.G."/>
            <person name="Koehler B."/>
            <person name="Kolukisaoglu U."/>
            <person name="Kubo M."/>
            <person name="Kurata T."/>
            <person name="Lalonde S."/>
            <person name="Li K."/>
            <person name="Li Y."/>
            <person name="Litt A."/>
            <person name="Lyons E."/>
            <person name="Manning G."/>
            <person name="Maruyama T."/>
            <person name="Michael T.P."/>
            <person name="Mikami K."/>
            <person name="Miyazaki S."/>
            <person name="Morinaga S."/>
            <person name="Murata T."/>
            <person name="Mueller-Roeber B."/>
            <person name="Nelson D.R."/>
            <person name="Obara M."/>
            <person name="Oguri Y."/>
            <person name="Olmstead R.G."/>
            <person name="Onodera N."/>
            <person name="Petersen B.L."/>
            <person name="Pils B."/>
            <person name="Prigge M."/>
            <person name="Rensing S.A."/>
            <person name="Riano-Pachon D.M."/>
            <person name="Roberts A.W."/>
            <person name="Sato Y."/>
            <person name="Scheller H.V."/>
            <person name="Schulz B."/>
            <person name="Schulz C."/>
            <person name="Shakirov E.V."/>
            <person name="Shibagaki N."/>
            <person name="Shinohara N."/>
            <person name="Shippen D.E."/>
            <person name="Soerensen I."/>
            <person name="Sotooka R."/>
            <person name="Sugimoto N."/>
            <person name="Sugita M."/>
            <person name="Sumikawa N."/>
            <person name="Tanurdzic M."/>
            <person name="Theissen G."/>
            <person name="Ulvskov P."/>
            <person name="Wakazuki S."/>
            <person name="Weng J.K."/>
            <person name="Willats W.W."/>
            <person name="Wipf D."/>
            <person name="Wolf P.G."/>
            <person name="Yang L."/>
            <person name="Zimmer A.D."/>
            <person name="Zhu Q."/>
            <person name="Mitros T."/>
            <person name="Hellsten U."/>
            <person name="Loque D."/>
            <person name="Otillar R."/>
            <person name="Salamov A."/>
            <person name="Schmutz J."/>
            <person name="Shapiro H."/>
            <person name="Lindquist E."/>
            <person name="Lucas S."/>
            <person name="Rokhsar D."/>
            <person name="Grigoriev I.V."/>
        </authorList>
    </citation>
    <scope>NUCLEOTIDE SEQUENCE [LARGE SCALE GENOMIC DNA]</scope>
</reference>
<evidence type="ECO:0000256" key="4">
    <source>
        <dbReference type="ARBA" id="ARBA00023306"/>
    </source>
</evidence>
<dbReference type="GO" id="GO:0005737">
    <property type="term" value="C:cytoplasm"/>
    <property type="evidence" value="ECO:0000318"/>
    <property type="project" value="GO_Central"/>
</dbReference>
<dbReference type="EMBL" id="GL377599">
    <property type="protein sequence ID" value="EFJ21521.1"/>
    <property type="molecule type" value="Genomic_DNA"/>
</dbReference>
<keyword evidence="4" id="KW-0131">Cell cycle</keyword>
<dbReference type="KEGG" id="smo:SELMODRAFT_417325"/>
<evidence type="ECO:0000256" key="1">
    <source>
        <dbReference type="ARBA" id="ARBA00009065"/>
    </source>
</evidence>
<dbReference type="Gramene" id="EFJ21521">
    <property type="protein sequence ID" value="EFJ21521"/>
    <property type="gene ID" value="SELMODRAFT_417325"/>
</dbReference>
<accession>D8S1V9</accession>
<evidence type="ECO:0000313" key="7">
    <source>
        <dbReference type="EMBL" id="EFJ21521.1"/>
    </source>
</evidence>
<dbReference type="GO" id="GO:0000082">
    <property type="term" value="P:G1/S transition of mitotic cell cycle"/>
    <property type="evidence" value="ECO:0000318"/>
    <property type="project" value="GO_Central"/>
</dbReference>
<dbReference type="InterPro" id="IPR013763">
    <property type="entry name" value="Cyclin-like_dom"/>
</dbReference>
<protein>
    <submittedName>
        <fullName evidence="7">Uncharacterized protein CYCD1-2</fullName>
    </submittedName>
</protein>
<organism evidence="8">
    <name type="scientific">Selaginella moellendorffii</name>
    <name type="common">Spikemoss</name>
    <dbReference type="NCBI Taxonomy" id="88036"/>
    <lineage>
        <taxon>Eukaryota</taxon>
        <taxon>Viridiplantae</taxon>
        <taxon>Streptophyta</taxon>
        <taxon>Embryophyta</taxon>
        <taxon>Tracheophyta</taxon>
        <taxon>Lycopodiopsida</taxon>
        <taxon>Selaginellales</taxon>
        <taxon>Selaginellaceae</taxon>
        <taxon>Selaginella</taxon>
    </lineage>
</organism>
<dbReference type="FunFam" id="1.10.472.10:FF:000060">
    <property type="entry name" value="D6-type cyclin"/>
    <property type="match status" value="1"/>
</dbReference>
<dbReference type="SMART" id="SM00385">
    <property type="entry name" value="CYCLIN"/>
    <property type="match status" value="1"/>
</dbReference>
<dbReference type="eggNOG" id="KOG0656">
    <property type="taxonomic scope" value="Eukaryota"/>
</dbReference>
<evidence type="ECO:0000256" key="5">
    <source>
        <dbReference type="RuleBase" id="RU000383"/>
    </source>
</evidence>
<comment type="similarity">
    <text evidence="1">Belongs to the cyclin family. Cyclin D subfamily.</text>
</comment>
<dbReference type="InterPro" id="IPR039361">
    <property type="entry name" value="Cyclin"/>
</dbReference>
<dbReference type="InterPro" id="IPR036915">
    <property type="entry name" value="Cyclin-like_sf"/>
</dbReference>
<dbReference type="GO" id="GO:0005634">
    <property type="term" value="C:nucleus"/>
    <property type="evidence" value="ECO:0000318"/>
    <property type="project" value="GO_Central"/>
</dbReference>
<dbReference type="GO" id="GO:0051301">
    <property type="term" value="P:cell division"/>
    <property type="evidence" value="ECO:0007669"/>
    <property type="project" value="UniProtKB-KW"/>
</dbReference>
<dbReference type="OMA" id="CAFYELM"/>
<proteinExistence type="inferred from homology"/>
<evidence type="ECO:0000313" key="8">
    <source>
        <dbReference type="Proteomes" id="UP000001514"/>
    </source>
</evidence>
<dbReference type="GO" id="GO:0016538">
    <property type="term" value="F:cyclin-dependent protein serine/threonine kinase regulator activity"/>
    <property type="evidence" value="ECO:0000318"/>
    <property type="project" value="GO_Central"/>
</dbReference>
<dbReference type="Gene3D" id="1.10.472.10">
    <property type="entry name" value="Cyclin-like"/>
    <property type="match status" value="2"/>
</dbReference>
<dbReference type="OrthoDB" id="5590282at2759"/>
<gene>
    <name evidence="7" type="primary">CYCD1-2</name>
    <name evidence="7" type="ORF">SELMODRAFT_417325</name>
</gene>
<dbReference type="InterPro" id="IPR004367">
    <property type="entry name" value="Cyclin_C-dom"/>
</dbReference>
<dbReference type="AlphaFoldDB" id="D8S1V9"/>
<evidence type="ECO:0000256" key="2">
    <source>
        <dbReference type="ARBA" id="ARBA00022618"/>
    </source>
</evidence>
<dbReference type="HOGENOM" id="CLU_048040_1_3_1"/>
<feature type="domain" description="Cyclin-like" evidence="6">
    <location>
        <begin position="85"/>
        <end position="173"/>
    </location>
</feature>
<dbReference type="Pfam" id="PF02984">
    <property type="entry name" value="Cyclin_C"/>
    <property type="match status" value="1"/>
</dbReference>